<dbReference type="PANTHER" id="PTHR45726:SF3">
    <property type="entry name" value="LEUKOTRIENE A-4 HYDROLASE"/>
    <property type="match status" value="1"/>
</dbReference>
<feature type="binding site" evidence="13">
    <location>
        <begin position="296"/>
        <end position="301"/>
    </location>
    <ligand>
        <name>a peptide</name>
        <dbReference type="ChEBI" id="CHEBI:60466"/>
    </ligand>
</feature>
<dbReference type="Gene3D" id="2.60.40.1730">
    <property type="entry name" value="tricorn interacting facor f3 domain"/>
    <property type="match status" value="1"/>
</dbReference>
<evidence type="ECO:0000256" key="4">
    <source>
        <dbReference type="ARBA" id="ARBA00012564"/>
    </source>
</evidence>
<dbReference type="OrthoDB" id="100605at2"/>
<evidence type="ECO:0000256" key="2">
    <source>
        <dbReference type="ARBA" id="ARBA00004496"/>
    </source>
</evidence>
<dbReference type="Gene3D" id="1.25.40.320">
    <property type="entry name" value="Peptidase M1, leukotriene A4 hydrolase/aminopeptidase C-terminal domain"/>
    <property type="match status" value="1"/>
</dbReference>
<evidence type="ECO:0000256" key="6">
    <source>
        <dbReference type="ARBA" id="ARBA00022490"/>
    </source>
</evidence>
<evidence type="ECO:0000256" key="10">
    <source>
        <dbReference type="ARBA" id="ARBA00022833"/>
    </source>
</evidence>
<dbReference type="SUPFAM" id="SSF55486">
    <property type="entry name" value="Metalloproteases ('zincins'), catalytic domain"/>
    <property type="match status" value="1"/>
</dbReference>
<keyword evidence="18" id="KW-1185">Reference proteome</keyword>
<evidence type="ECO:0000256" key="13">
    <source>
        <dbReference type="PIRSR" id="PIRSR634015-2"/>
    </source>
</evidence>
<dbReference type="Pfam" id="PF09127">
    <property type="entry name" value="Leuk-A4-hydro_C"/>
    <property type="match status" value="1"/>
</dbReference>
<dbReference type="Proteomes" id="UP000029391">
    <property type="component" value="Unassembled WGS sequence"/>
</dbReference>
<feature type="active site" description="Proton donor" evidence="12">
    <location>
        <position position="412"/>
    </location>
</feature>
<dbReference type="GO" id="GO:0008270">
    <property type="term" value="F:zinc ion binding"/>
    <property type="evidence" value="ECO:0007669"/>
    <property type="project" value="InterPro"/>
</dbReference>
<dbReference type="FunFam" id="3.30.2010.30:FF:000001">
    <property type="entry name" value="Leukotriene A(4) hydrolase"/>
    <property type="match status" value="1"/>
</dbReference>
<keyword evidence="11" id="KW-0482">Metalloprotease</keyword>
<dbReference type="GO" id="GO:0005737">
    <property type="term" value="C:cytoplasm"/>
    <property type="evidence" value="ECO:0007669"/>
    <property type="project" value="UniProtKB-SubCell"/>
</dbReference>
<evidence type="ECO:0000256" key="12">
    <source>
        <dbReference type="PIRSR" id="PIRSR634015-1"/>
    </source>
</evidence>
<dbReference type="MEROPS" id="M01.031"/>
<evidence type="ECO:0000256" key="5">
    <source>
        <dbReference type="ARBA" id="ARBA00015611"/>
    </source>
</evidence>
<name>A0A091BE76_9GAMM</name>
<dbReference type="RefSeq" id="WP_026817306.1">
    <property type="nucleotide sequence ID" value="NZ_AUFF01000007.1"/>
</dbReference>
<evidence type="ECO:0000313" key="17">
    <source>
        <dbReference type="EMBL" id="KFN49837.1"/>
    </source>
</evidence>
<keyword evidence="15" id="KW-0732">Signal</keyword>
<sequence>MSRFAPFARLLSAGLLALGLGAHAAAPAPAAAPSESARRTDEHSYAQPDKVRIADLGLELAVDFTKRELAGSATLRLQWLDPAARELVLDTRDLTIATVEARNGNRRWRQVDYTLGERDTLLGSKLTIALPRQYEQVRITYRTSPEASGLQWLAPSMTAGGKIPFMFSQSQAIHARSWVPLQDTPSVRFTYSARVTSSPDVMVLMSGDNDPDAARDGDYRFTMPQPIPSYLLAIAAGDLVFKPISERAGVWTEPATIDRAVHEFADTEKMIQVTESLYGPYRWERYDLLILPPSFPFGGMENPRLSFITPTVIAGDRSMVSLIAHELAHSWSGNLVTNATWKDMWLNEGFTSYVENRIVEALYGKERADMEFVISRNGLVAELAEVPAPQQVLMLPMRGGSDPEDALGAVAYDKGAWFLQFLEQRFGREAFDPFLRSWFDTHAFQSVDSDQFRAFLQTELVDKHPGVVTTAEIDEWLTAPGIPAFAPQTESPRFAAVDAARKSWLDRRKVAADLETANWTTQEWVYFLEGMPSELEPERLVELDQAFRFTGTGNGEIAQRWYPFTVRSGYFEARPAMSLFLRRIGRRKLIMPTYEALAATPEGLAFAETIFAMARPGYHPITTASVEALIARAKATPAK</sequence>
<evidence type="ECO:0000256" key="9">
    <source>
        <dbReference type="ARBA" id="ARBA00022801"/>
    </source>
</evidence>
<keyword evidence="7" id="KW-0645">Protease</keyword>
<evidence type="ECO:0000256" key="1">
    <source>
        <dbReference type="ARBA" id="ARBA00000098"/>
    </source>
</evidence>
<organism evidence="17 18">
    <name type="scientific">Arenimonas composti TR7-09 = DSM 18010</name>
    <dbReference type="NCBI Taxonomy" id="1121013"/>
    <lineage>
        <taxon>Bacteria</taxon>
        <taxon>Pseudomonadati</taxon>
        <taxon>Pseudomonadota</taxon>
        <taxon>Gammaproteobacteria</taxon>
        <taxon>Lysobacterales</taxon>
        <taxon>Lysobacteraceae</taxon>
        <taxon>Arenimonas</taxon>
    </lineage>
</organism>
<feature type="domain" description="Peptidase M1 leukotriene A4 hydrolase/aminopeptidase C-terminal" evidence="16">
    <location>
        <begin position="491"/>
        <end position="630"/>
    </location>
</feature>
<comment type="cofactor">
    <cofactor evidence="14">
        <name>Zn(2+)</name>
        <dbReference type="ChEBI" id="CHEBI:29105"/>
    </cofactor>
    <text evidence="14">Binds 1 zinc ion per subunit.</text>
</comment>
<dbReference type="SMART" id="SM01263">
    <property type="entry name" value="Leuk-A4-hydro_C"/>
    <property type="match status" value="1"/>
</dbReference>
<dbReference type="Pfam" id="PF17900">
    <property type="entry name" value="Peptidase_M1_N"/>
    <property type="match status" value="1"/>
</dbReference>
<dbReference type="Gene3D" id="1.10.390.10">
    <property type="entry name" value="Neutral Protease Domain 2"/>
    <property type="match status" value="1"/>
</dbReference>
<dbReference type="EMBL" id="AWXU01000028">
    <property type="protein sequence ID" value="KFN49837.1"/>
    <property type="molecule type" value="Genomic_DNA"/>
</dbReference>
<keyword evidence="6" id="KW-0963">Cytoplasm</keyword>
<dbReference type="SUPFAM" id="SSF63737">
    <property type="entry name" value="Leukotriene A4 hydrolase N-terminal domain"/>
    <property type="match status" value="1"/>
</dbReference>
<dbReference type="EC" id="3.4.11.2" evidence="4"/>
<evidence type="ECO:0000256" key="14">
    <source>
        <dbReference type="PIRSR" id="PIRSR634015-3"/>
    </source>
</evidence>
<evidence type="ECO:0000313" key="18">
    <source>
        <dbReference type="Proteomes" id="UP000029391"/>
    </source>
</evidence>
<evidence type="ECO:0000256" key="8">
    <source>
        <dbReference type="ARBA" id="ARBA00022723"/>
    </source>
</evidence>
<dbReference type="InterPro" id="IPR015211">
    <property type="entry name" value="Peptidase_M1_C"/>
</dbReference>
<evidence type="ECO:0000259" key="16">
    <source>
        <dbReference type="SMART" id="SM01263"/>
    </source>
</evidence>
<evidence type="ECO:0000256" key="3">
    <source>
        <dbReference type="ARBA" id="ARBA00010136"/>
    </source>
</evidence>
<dbReference type="PANTHER" id="PTHR45726">
    <property type="entry name" value="LEUKOTRIENE A-4 HYDROLASE"/>
    <property type="match status" value="1"/>
</dbReference>
<feature type="active site" description="Proton acceptor" evidence="12">
    <location>
        <position position="326"/>
    </location>
</feature>
<accession>A0A091BE76</accession>
<proteinExistence type="inferred from homology"/>
<keyword evidence="9" id="KW-0378">Hydrolase</keyword>
<keyword evidence="8 14" id="KW-0479">Metal-binding</keyword>
<dbReference type="InterPro" id="IPR034015">
    <property type="entry name" value="M1_LTA4H"/>
</dbReference>
<feature type="chain" id="PRO_5001869702" description="Aminopeptidase N" evidence="15">
    <location>
        <begin position="25"/>
        <end position="639"/>
    </location>
</feature>
<feature type="binding site" evidence="14">
    <location>
        <position position="329"/>
    </location>
    <ligand>
        <name>Zn(2+)</name>
        <dbReference type="ChEBI" id="CHEBI:29105"/>
        <note>catalytic</note>
    </ligand>
</feature>
<protein>
    <recommendedName>
        <fullName evidence="5">Aminopeptidase N</fullName>
        <ecNumber evidence="4">3.4.11.2</ecNumber>
    </recommendedName>
</protein>
<dbReference type="eggNOG" id="COG0308">
    <property type="taxonomic scope" value="Bacteria"/>
</dbReference>
<dbReference type="GO" id="GO:0016285">
    <property type="term" value="F:alanyl aminopeptidase activity"/>
    <property type="evidence" value="ECO:0007669"/>
    <property type="project" value="UniProtKB-EC"/>
</dbReference>
<dbReference type="InterPro" id="IPR045357">
    <property type="entry name" value="Aminopeptidase_N-like_N"/>
</dbReference>
<keyword evidence="10 14" id="KW-0862">Zinc</keyword>
<dbReference type="InterPro" id="IPR001930">
    <property type="entry name" value="Peptidase_M1"/>
</dbReference>
<comment type="subcellular location">
    <subcellularLocation>
        <location evidence="2">Cytoplasm</location>
    </subcellularLocation>
</comment>
<dbReference type="GO" id="GO:0008237">
    <property type="term" value="F:metallopeptidase activity"/>
    <property type="evidence" value="ECO:0007669"/>
    <property type="project" value="UniProtKB-KW"/>
</dbReference>
<dbReference type="InterPro" id="IPR016024">
    <property type="entry name" value="ARM-type_fold"/>
</dbReference>
<dbReference type="Gene3D" id="3.30.2010.30">
    <property type="match status" value="1"/>
</dbReference>
<dbReference type="PRINTS" id="PR00756">
    <property type="entry name" value="ALADIPTASE"/>
</dbReference>
<dbReference type="Pfam" id="PF01433">
    <property type="entry name" value="Peptidase_M1"/>
    <property type="match status" value="1"/>
</dbReference>
<dbReference type="AlphaFoldDB" id="A0A091BE76"/>
<dbReference type="GO" id="GO:0006508">
    <property type="term" value="P:proteolysis"/>
    <property type="evidence" value="ECO:0007669"/>
    <property type="project" value="UniProtKB-KW"/>
</dbReference>
<evidence type="ECO:0000256" key="11">
    <source>
        <dbReference type="ARBA" id="ARBA00023049"/>
    </source>
</evidence>
<feature type="signal peptide" evidence="15">
    <location>
        <begin position="1"/>
        <end position="24"/>
    </location>
</feature>
<evidence type="ECO:0000256" key="7">
    <source>
        <dbReference type="ARBA" id="ARBA00022670"/>
    </source>
</evidence>
<comment type="similarity">
    <text evidence="3">Belongs to the peptidase M1 family.</text>
</comment>
<dbReference type="InterPro" id="IPR038502">
    <property type="entry name" value="M1_LTA-4_hydro/amino_C_sf"/>
</dbReference>
<dbReference type="CDD" id="cd09599">
    <property type="entry name" value="M1_LTA4H"/>
    <property type="match status" value="1"/>
</dbReference>
<dbReference type="InterPro" id="IPR042097">
    <property type="entry name" value="Aminopeptidase_N-like_N_sf"/>
</dbReference>
<dbReference type="InterPro" id="IPR027268">
    <property type="entry name" value="Peptidase_M4/M1_CTD_sf"/>
</dbReference>
<comment type="caution">
    <text evidence="17">The sequence shown here is derived from an EMBL/GenBank/DDBJ whole genome shotgun (WGS) entry which is preliminary data.</text>
</comment>
<comment type="catalytic activity">
    <reaction evidence="1">
        <text>Release of an N-terminal amino acid, Xaa-|-Yaa- from a peptide, amide or arylamide. Xaa is preferably Ala, but may be most amino acids including Pro (slow action). When a terminal hydrophobic residue is followed by a prolyl residue, the two may be released as an intact Xaa-Pro dipeptide.</text>
        <dbReference type="EC" id="3.4.11.2"/>
    </reaction>
</comment>
<gene>
    <name evidence="17" type="ORF">P873_08935</name>
</gene>
<feature type="binding site" evidence="14">
    <location>
        <position position="325"/>
    </location>
    <ligand>
        <name>Zn(2+)</name>
        <dbReference type="ChEBI" id="CHEBI:29105"/>
        <note>catalytic</note>
    </ligand>
</feature>
<feature type="binding site" evidence="14">
    <location>
        <position position="348"/>
    </location>
    <ligand>
        <name>Zn(2+)</name>
        <dbReference type="ChEBI" id="CHEBI:29105"/>
        <note>catalytic</note>
    </ligand>
</feature>
<dbReference type="STRING" id="1121013.GCA_000426365_02351"/>
<feature type="binding site" evidence="13">
    <location>
        <begin position="586"/>
        <end position="588"/>
    </location>
    <ligand>
        <name>a peptide</name>
        <dbReference type="ChEBI" id="CHEBI:60466"/>
    </ligand>
</feature>
<dbReference type="SUPFAM" id="SSF48371">
    <property type="entry name" value="ARM repeat"/>
    <property type="match status" value="1"/>
</dbReference>
<dbReference type="InterPro" id="IPR014782">
    <property type="entry name" value="Peptidase_M1_dom"/>
</dbReference>
<dbReference type="InterPro" id="IPR049980">
    <property type="entry name" value="LTA4H_cat"/>
</dbReference>
<feature type="binding site" evidence="13">
    <location>
        <begin position="169"/>
        <end position="171"/>
    </location>
    <ligand>
        <name>a peptide</name>
        <dbReference type="ChEBI" id="CHEBI:60466"/>
    </ligand>
</feature>
<reference evidence="17 18" key="1">
    <citation type="submission" date="2013-09" db="EMBL/GenBank/DDBJ databases">
        <title>Genome sequencing of Arenimonas composti.</title>
        <authorList>
            <person name="Chen F."/>
            <person name="Wang G."/>
        </authorList>
    </citation>
    <scope>NUCLEOTIDE SEQUENCE [LARGE SCALE GENOMIC DNA]</scope>
    <source>
        <strain evidence="17 18">TR7-09</strain>
    </source>
</reference>
<evidence type="ECO:0000256" key="15">
    <source>
        <dbReference type="SAM" id="SignalP"/>
    </source>
</evidence>